<gene>
    <name evidence="2" type="ORF">JCM19240_1173</name>
</gene>
<dbReference type="OrthoDB" id="5876198at2"/>
<comment type="caution">
    <text evidence="2">The sequence shown here is derived from an EMBL/GenBank/DDBJ whole genome shotgun (WGS) entry which is preliminary data.</text>
</comment>
<dbReference type="AlphaFoldDB" id="A0A090T2P1"/>
<evidence type="ECO:0000256" key="1">
    <source>
        <dbReference type="SAM" id="Phobius"/>
    </source>
</evidence>
<dbReference type="Pfam" id="PF16964">
    <property type="entry name" value="TadF"/>
    <property type="match status" value="1"/>
</dbReference>
<reference evidence="2 3" key="2">
    <citation type="submission" date="2014-09" db="EMBL/GenBank/DDBJ databases">
        <authorList>
            <consortium name="NBRP consortium"/>
            <person name="Sawabe T."/>
            <person name="Meirelles P."/>
            <person name="Nakanishi M."/>
            <person name="Sayaka M."/>
            <person name="Hattori M."/>
            <person name="Ohkuma M."/>
        </authorList>
    </citation>
    <scope>NUCLEOTIDE SEQUENCE [LARGE SCALE GENOMIC DNA]</scope>
    <source>
        <strain evidence="2 3">JCM 19240</strain>
    </source>
</reference>
<keyword evidence="1" id="KW-0472">Membrane</keyword>
<sequence>MRTTNPNVLRRQRGAFAIELAMVLVIFLGIYLFMTDISHKILVRAQLDRTSFALANILKERSRFYGERQTLNDNDRDDMVALASRLLERDSNAVAIKIEALHDSLTMETYTSDRFNTLGCQSTDINQKTNLVPVEDGKIYSLYQVTLCEQRDSWFANFWGDSGTPTFTLTSSSVVPGR</sequence>
<evidence type="ECO:0000313" key="3">
    <source>
        <dbReference type="Proteomes" id="UP000029224"/>
    </source>
</evidence>
<reference evidence="2 3" key="1">
    <citation type="submission" date="2014-09" db="EMBL/GenBank/DDBJ databases">
        <title>Vibrio maritimus JCM 19240. (C210) whole genome shotgun sequence.</title>
        <authorList>
            <person name="Sawabe T."/>
            <person name="Meirelles P."/>
            <person name="Nakanishi M."/>
            <person name="Sayaka M."/>
            <person name="Hattori M."/>
            <person name="Ohkuma M."/>
        </authorList>
    </citation>
    <scope>NUCLEOTIDE SEQUENCE [LARGE SCALE GENOMIC DNA]</scope>
    <source>
        <strain evidence="2 3">JCM 19240</strain>
    </source>
</reference>
<organism evidence="2 3">
    <name type="scientific">Vibrio maritimus</name>
    <dbReference type="NCBI Taxonomy" id="990268"/>
    <lineage>
        <taxon>Bacteria</taxon>
        <taxon>Pseudomonadati</taxon>
        <taxon>Pseudomonadota</taxon>
        <taxon>Gammaproteobacteria</taxon>
        <taxon>Vibrionales</taxon>
        <taxon>Vibrionaceae</taxon>
        <taxon>Vibrio</taxon>
    </lineage>
</organism>
<name>A0A090T2P1_9VIBR</name>
<dbReference type="Proteomes" id="UP000029224">
    <property type="component" value="Unassembled WGS sequence"/>
</dbReference>
<keyword evidence="3" id="KW-1185">Reference proteome</keyword>
<keyword evidence="1" id="KW-0812">Transmembrane</keyword>
<proteinExistence type="predicted"/>
<evidence type="ECO:0000313" key="2">
    <source>
        <dbReference type="EMBL" id="GAL34265.1"/>
    </source>
</evidence>
<keyword evidence="1" id="KW-1133">Transmembrane helix</keyword>
<dbReference type="InterPro" id="IPR031582">
    <property type="entry name" value="TadF"/>
</dbReference>
<accession>A0A090T2P1</accession>
<feature type="transmembrane region" description="Helical" evidence="1">
    <location>
        <begin position="15"/>
        <end position="34"/>
    </location>
</feature>
<dbReference type="EMBL" id="BBMT01000004">
    <property type="protein sequence ID" value="GAL34265.1"/>
    <property type="molecule type" value="Genomic_DNA"/>
</dbReference>
<protein>
    <submittedName>
        <fullName evidence="2">Flp pilus assembly surface protein TadF ATP/GTP-binding motif</fullName>
    </submittedName>
</protein>